<evidence type="ECO:0000313" key="1">
    <source>
        <dbReference type="EMBL" id="EGG05269.1"/>
    </source>
</evidence>
<dbReference type="RefSeq" id="XP_007411634.1">
    <property type="nucleotide sequence ID" value="XM_007411572.1"/>
</dbReference>
<reference evidence="2" key="1">
    <citation type="journal article" date="2011" name="Proc. Natl. Acad. Sci. U.S.A.">
        <title>Obligate biotrophy features unraveled by the genomic analysis of rust fungi.</title>
        <authorList>
            <person name="Duplessis S."/>
            <person name="Cuomo C.A."/>
            <person name="Lin Y.-C."/>
            <person name="Aerts A."/>
            <person name="Tisserant E."/>
            <person name="Veneault-Fourrey C."/>
            <person name="Joly D.L."/>
            <person name="Hacquard S."/>
            <person name="Amselem J."/>
            <person name="Cantarel B.L."/>
            <person name="Chiu R."/>
            <person name="Coutinho P.M."/>
            <person name="Feau N."/>
            <person name="Field M."/>
            <person name="Frey P."/>
            <person name="Gelhaye E."/>
            <person name="Goldberg J."/>
            <person name="Grabherr M.G."/>
            <person name="Kodira C.D."/>
            <person name="Kohler A."/>
            <person name="Kuees U."/>
            <person name="Lindquist E.A."/>
            <person name="Lucas S.M."/>
            <person name="Mago R."/>
            <person name="Mauceli E."/>
            <person name="Morin E."/>
            <person name="Murat C."/>
            <person name="Pangilinan J.L."/>
            <person name="Park R."/>
            <person name="Pearson M."/>
            <person name="Quesneville H."/>
            <person name="Rouhier N."/>
            <person name="Sakthikumar S."/>
            <person name="Salamov A.A."/>
            <person name="Schmutz J."/>
            <person name="Selles B."/>
            <person name="Shapiro H."/>
            <person name="Tanguay P."/>
            <person name="Tuskan G.A."/>
            <person name="Henrissat B."/>
            <person name="Van de Peer Y."/>
            <person name="Rouze P."/>
            <person name="Ellis J.G."/>
            <person name="Dodds P.N."/>
            <person name="Schein J.E."/>
            <person name="Zhong S."/>
            <person name="Hamelin R.C."/>
            <person name="Grigoriev I.V."/>
            <person name="Szabo L.J."/>
            <person name="Martin F."/>
        </authorList>
    </citation>
    <scope>NUCLEOTIDE SEQUENCE [LARGE SCALE GENOMIC DNA]</scope>
    <source>
        <strain evidence="2">98AG31 / pathotype 3-4-7</strain>
    </source>
</reference>
<dbReference type="HOGENOM" id="CLU_2184536_0_0_1"/>
<evidence type="ECO:0000313" key="2">
    <source>
        <dbReference type="Proteomes" id="UP000001072"/>
    </source>
</evidence>
<protein>
    <submittedName>
        <fullName evidence="1">Uncharacterized protein</fullName>
    </submittedName>
</protein>
<sequence length="109" mass="12074">MTVVEPEDLTTIFTVDWLSRPCGDVKIDWTYAVHIRSKYPEINLLQAWPKGLNSGVELTIVLDTTPTIGDNESLVDSTPTKDTNRTSNTLMKPISLLPLMGHPSPVLVL</sequence>
<proteinExistence type="predicted"/>
<dbReference type="GeneID" id="18930237"/>
<accession>F4RQT3</accession>
<keyword evidence="2" id="KW-1185">Reference proteome</keyword>
<organism evidence="2">
    <name type="scientific">Melampsora larici-populina (strain 98AG31 / pathotype 3-4-7)</name>
    <name type="common">Poplar leaf rust fungus</name>
    <dbReference type="NCBI Taxonomy" id="747676"/>
    <lineage>
        <taxon>Eukaryota</taxon>
        <taxon>Fungi</taxon>
        <taxon>Dikarya</taxon>
        <taxon>Basidiomycota</taxon>
        <taxon>Pucciniomycotina</taxon>
        <taxon>Pucciniomycetes</taxon>
        <taxon>Pucciniales</taxon>
        <taxon>Melampsoraceae</taxon>
        <taxon>Melampsora</taxon>
    </lineage>
</organism>
<dbReference type="VEuPathDB" id="FungiDB:MELLADRAFT_64263"/>
<gene>
    <name evidence="1" type="ORF">MELLADRAFT_64263</name>
</gene>
<dbReference type="InParanoid" id="F4RQT3"/>
<dbReference type="KEGG" id="mlr:MELLADRAFT_64263"/>
<dbReference type="EMBL" id="GL883114">
    <property type="protein sequence ID" value="EGG05269.1"/>
    <property type="molecule type" value="Genomic_DNA"/>
</dbReference>
<dbReference type="Proteomes" id="UP000001072">
    <property type="component" value="Unassembled WGS sequence"/>
</dbReference>
<name>F4RQT3_MELLP</name>
<dbReference type="AlphaFoldDB" id="F4RQT3"/>